<name>A0A1H1GF09_NATTX</name>
<feature type="transmembrane region" description="Helical" evidence="10">
    <location>
        <begin position="284"/>
        <end position="301"/>
    </location>
</feature>
<protein>
    <submittedName>
        <fullName evidence="13">Copper transport protein</fullName>
    </submittedName>
</protein>
<dbReference type="InterPro" id="IPR008457">
    <property type="entry name" value="Cu-R_CopD_dom"/>
</dbReference>
<feature type="domain" description="CopC" evidence="11">
    <location>
        <begin position="43"/>
        <end position="138"/>
    </location>
</feature>
<gene>
    <name evidence="13" type="ORF">SAMN04489842_2397</name>
</gene>
<dbReference type="GO" id="GO:0005507">
    <property type="term" value="F:copper ion binding"/>
    <property type="evidence" value="ECO:0007669"/>
    <property type="project" value="InterPro"/>
</dbReference>
<keyword evidence="14" id="KW-1185">Reference proteome</keyword>
<evidence type="ECO:0000259" key="12">
    <source>
        <dbReference type="Pfam" id="PF05425"/>
    </source>
</evidence>
<dbReference type="PANTHER" id="PTHR34820">
    <property type="entry name" value="INNER MEMBRANE PROTEIN YEBZ"/>
    <property type="match status" value="1"/>
</dbReference>
<evidence type="ECO:0000256" key="1">
    <source>
        <dbReference type="ARBA" id="ARBA00004651"/>
    </source>
</evidence>
<comment type="subcellular location">
    <subcellularLocation>
        <location evidence="1">Cell membrane</location>
        <topology evidence="1">Multi-pass membrane protein</topology>
    </subcellularLocation>
</comment>
<evidence type="ECO:0000256" key="2">
    <source>
        <dbReference type="ARBA" id="ARBA00022475"/>
    </source>
</evidence>
<dbReference type="GO" id="GO:0042597">
    <property type="term" value="C:periplasmic space"/>
    <property type="evidence" value="ECO:0007669"/>
    <property type="project" value="InterPro"/>
</dbReference>
<evidence type="ECO:0000256" key="10">
    <source>
        <dbReference type="SAM" id="Phobius"/>
    </source>
</evidence>
<keyword evidence="3 10" id="KW-0812">Transmembrane</keyword>
<dbReference type="AlphaFoldDB" id="A0A1H1GF09"/>
<feature type="transmembrane region" description="Helical" evidence="10">
    <location>
        <begin position="394"/>
        <end position="420"/>
    </location>
</feature>
<reference evidence="14" key="1">
    <citation type="submission" date="2016-10" db="EMBL/GenBank/DDBJ databases">
        <authorList>
            <person name="Varghese N."/>
            <person name="Submissions S."/>
        </authorList>
    </citation>
    <scope>NUCLEOTIDE SEQUENCE [LARGE SCALE GENOMIC DNA]</scope>
    <source>
        <strain evidence="14">DSM 24767</strain>
    </source>
</reference>
<keyword evidence="8 10" id="KW-0472">Membrane</keyword>
<dbReference type="Proteomes" id="UP000198848">
    <property type="component" value="Unassembled WGS sequence"/>
</dbReference>
<dbReference type="InterPro" id="IPR014755">
    <property type="entry name" value="Cu-Rt/internalin_Ig-like"/>
</dbReference>
<feature type="transmembrane region" description="Helical" evidence="10">
    <location>
        <begin position="213"/>
        <end position="231"/>
    </location>
</feature>
<evidence type="ECO:0000256" key="7">
    <source>
        <dbReference type="ARBA" id="ARBA00023008"/>
    </source>
</evidence>
<evidence type="ECO:0000313" key="14">
    <source>
        <dbReference type="Proteomes" id="UP000198848"/>
    </source>
</evidence>
<proteinExistence type="predicted"/>
<keyword evidence="7" id="KW-0186">Copper</keyword>
<keyword evidence="6 10" id="KW-1133">Transmembrane helix</keyword>
<evidence type="ECO:0000256" key="4">
    <source>
        <dbReference type="ARBA" id="ARBA00022723"/>
    </source>
</evidence>
<evidence type="ECO:0000313" key="13">
    <source>
        <dbReference type="EMBL" id="SDR11685.1"/>
    </source>
</evidence>
<feature type="transmembrane region" description="Helical" evidence="10">
    <location>
        <begin position="21"/>
        <end position="46"/>
    </location>
</feature>
<feature type="transmembrane region" description="Helical" evidence="10">
    <location>
        <begin position="251"/>
        <end position="272"/>
    </location>
</feature>
<evidence type="ECO:0000256" key="9">
    <source>
        <dbReference type="SAM" id="MobiDB-lite"/>
    </source>
</evidence>
<feature type="region of interest" description="Disordered" evidence="9">
    <location>
        <begin position="430"/>
        <end position="451"/>
    </location>
</feature>
<evidence type="ECO:0000256" key="6">
    <source>
        <dbReference type="ARBA" id="ARBA00022989"/>
    </source>
</evidence>
<sequence>MASNPSVGRDDTSRRPSSVTAVAVGLLAVVLVLGLVATPVTAHAYLSETDPSNGEQVETVPDEITLHFSGDGVVNADVTVEGPNGEVVSADPDIDPDDTQIVRVPIEDDIDDEGMYTVDWEVLAEDGHTTSGSFFFAVGDEPLDRDAVLEAYEDGEGEADESVSPLEAGAKSSLLVGVVGLLGIPVAVAVVIGPRFARRESPRNGVAGRIDRLLTGAAVLAALGAFVLGLARSRALGPLSLETLTRFVETPLGQAWLVQVALGAGLVALTVATMRGRLSRRGSLVGVFVGALALAATVAWTSHSATAIDRFSGTVVDLVHLLGAGLWAGGLVVLAFVVAPAVRDAVPDDRPSLLADAIRRFSVLALLGVTAVVTTGFVLASWHVPTADGLTETFYGLILVSKLALIAAALVLGGITRFVLLDRLESARPTEAGDASRPTSTDGGREERHEDRHRRTVRWITRTVRLEVALLLVVVVLSGVLTSAPTAAVAGAGADADEPVEGTIEYEYDDALVELSVLPVVEETDDDSLVLQAAEPIVFEATFHADGDPIESEQPVRLLASDGDTEIEVELEETDDGSYATVQPLPDAGEWDLRLTGAPDGSYVSEWIDATVVSEAGHEHDPDDHEEHEHADHNHDPDDHEEHDHTVHEPDDASPFQTLLEFGAVATAIVGTIGVVVESLRLRDRE</sequence>
<evidence type="ECO:0000256" key="3">
    <source>
        <dbReference type="ARBA" id="ARBA00022692"/>
    </source>
</evidence>
<dbReference type="InterPro" id="IPR014756">
    <property type="entry name" value="Ig_E-set"/>
</dbReference>
<dbReference type="Pfam" id="PF05425">
    <property type="entry name" value="CopD"/>
    <property type="match status" value="1"/>
</dbReference>
<dbReference type="InterPro" id="IPR007348">
    <property type="entry name" value="CopC_dom"/>
</dbReference>
<feature type="transmembrane region" description="Helical" evidence="10">
    <location>
        <begin position="174"/>
        <end position="192"/>
    </location>
</feature>
<evidence type="ECO:0000256" key="5">
    <source>
        <dbReference type="ARBA" id="ARBA00022729"/>
    </source>
</evidence>
<keyword evidence="5" id="KW-0732">Signal</keyword>
<dbReference type="Gene3D" id="2.60.40.1220">
    <property type="match status" value="1"/>
</dbReference>
<keyword evidence="4" id="KW-0479">Metal-binding</keyword>
<dbReference type="EMBL" id="FNLC01000002">
    <property type="protein sequence ID" value="SDR11685.1"/>
    <property type="molecule type" value="Genomic_DNA"/>
</dbReference>
<feature type="transmembrane region" description="Helical" evidence="10">
    <location>
        <begin position="321"/>
        <end position="342"/>
    </location>
</feature>
<evidence type="ECO:0000259" key="11">
    <source>
        <dbReference type="Pfam" id="PF04234"/>
    </source>
</evidence>
<feature type="transmembrane region" description="Helical" evidence="10">
    <location>
        <begin position="464"/>
        <end position="481"/>
    </location>
</feature>
<dbReference type="GO" id="GO:0005886">
    <property type="term" value="C:plasma membrane"/>
    <property type="evidence" value="ECO:0007669"/>
    <property type="project" value="UniProtKB-SubCell"/>
</dbReference>
<dbReference type="GO" id="GO:0046688">
    <property type="term" value="P:response to copper ion"/>
    <property type="evidence" value="ECO:0007669"/>
    <property type="project" value="InterPro"/>
</dbReference>
<dbReference type="STRING" id="1095778.SAMN04489842_2397"/>
<feature type="region of interest" description="Disordered" evidence="9">
    <location>
        <begin position="616"/>
        <end position="653"/>
    </location>
</feature>
<accession>A0A1H1GF09</accession>
<dbReference type="SUPFAM" id="SSF81296">
    <property type="entry name" value="E set domains"/>
    <property type="match status" value="1"/>
</dbReference>
<organism evidence="13 14">
    <name type="scientific">Natronobacterium texcoconense</name>
    <dbReference type="NCBI Taxonomy" id="1095778"/>
    <lineage>
        <taxon>Archaea</taxon>
        <taxon>Methanobacteriati</taxon>
        <taxon>Methanobacteriota</taxon>
        <taxon>Stenosarchaea group</taxon>
        <taxon>Halobacteria</taxon>
        <taxon>Halobacteriales</taxon>
        <taxon>Natrialbaceae</taxon>
        <taxon>Natronobacterium</taxon>
    </lineage>
</organism>
<dbReference type="Pfam" id="PF04234">
    <property type="entry name" value="CopC"/>
    <property type="match status" value="1"/>
</dbReference>
<dbReference type="PANTHER" id="PTHR34820:SF4">
    <property type="entry name" value="INNER MEMBRANE PROTEIN YEBZ"/>
    <property type="match status" value="1"/>
</dbReference>
<keyword evidence="2" id="KW-1003">Cell membrane</keyword>
<feature type="domain" description="Copper resistance protein D" evidence="12">
    <location>
        <begin position="357"/>
        <end position="481"/>
    </location>
</feature>
<dbReference type="RefSeq" id="WP_090381932.1">
    <property type="nucleotide sequence ID" value="NZ_FNLC01000002.1"/>
</dbReference>
<dbReference type="OrthoDB" id="206320at2157"/>
<dbReference type="GO" id="GO:0006825">
    <property type="term" value="P:copper ion transport"/>
    <property type="evidence" value="ECO:0007669"/>
    <property type="project" value="InterPro"/>
</dbReference>
<feature type="compositionally biased region" description="Basic and acidic residues" evidence="9">
    <location>
        <begin position="616"/>
        <end position="651"/>
    </location>
</feature>
<feature type="transmembrane region" description="Helical" evidence="10">
    <location>
        <begin position="363"/>
        <end position="382"/>
    </location>
</feature>
<evidence type="ECO:0000256" key="8">
    <source>
        <dbReference type="ARBA" id="ARBA00023136"/>
    </source>
</evidence>
<dbReference type="InterPro" id="IPR032694">
    <property type="entry name" value="CopC/D"/>
</dbReference>